<accession>A0A8X6TLH8</accession>
<protein>
    <submittedName>
        <fullName evidence="2">Uncharacterized protein</fullName>
    </submittedName>
</protein>
<dbReference type="EMBL" id="BMAW01105715">
    <property type="protein sequence ID" value="GFT20628.1"/>
    <property type="molecule type" value="Genomic_DNA"/>
</dbReference>
<name>A0A8X6TLH8_NEPPI</name>
<comment type="caution">
    <text evidence="2">The sequence shown here is derived from an EMBL/GenBank/DDBJ whole genome shotgun (WGS) entry which is preliminary data.</text>
</comment>
<evidence type="ECO:0000313" key="2">
    <source>
        <dbReference type="EMBL" id="GFT20628.1"/>
    </source>
</evidence>
<evidence type="ECO:0000313" key="3">
    <source>
        <dbReference type="Proteomes" id="UP000887013"/>
    </source>
</evidence>
<reference evidence="2" key="1">
    <citation type="submission" date="2020-08" db="EMBL/GenBank/DDBJ databases">
        <title>Multicomponent nature underlies the extraordinary mechanical properties of spider dragline silk.</title>
        <authorList>
            <person name="Kono N."/>
            <person name="Nakamura H."/>
            <person name="Mori M."/>
            <person name="Yoshida Y."/>
            <person name="Ohtoshi R."/>
            <person name="Malay A.D."/>
            <person name="Moran D.A.P."/>
            <person name="Tomita M."/>
            <person name="Numata K."/>
            <person name="Arakawa K."/>
        </authorList>
    </citation>
    <scope>NUCLEOTIDE SEQUENCE</scope>
</reference>
<feature type="region of interest" description="Disordered" evidence="1">
    <location>
        <begin position="1"/>
        <end position="53"/>
    </location>
</feature>
<dbReference type="Proteomes" id="UP000887013">
    <property type="component" value="Unassembled WGS sequence"/>
</dbReference>
<proteinExistence type="predicted"/>
<gene>
    <name evidence="2" type="ORF">NPIL_81881</name>
</gene>
<keyword evidence="3" id="KW-1185">Reference proteome</keyword>
<organism evidence="2 3">
    <name type="scientific">Nephila pilipes</name>
    <name type="common">Giant wood spider</name>
    <name type="synonym">Nephila maculata</name>
    <dbReference type="NCBI Taxonomy" id="299642"/>
    <lineage>
        <taxon>Eukaryota</taxon>
        <taxon>Metazoa</taxon>
        <taxon>Ecdysozoa</taxon>
        <taxon>Arthropoda</taxon>
        <taxon>Chelicerata</taxon>
        <taxon>Arachnida</taxon>
        <taxon>Araneae</taxon>
        <taxon>Araneomorphae</taxon>
        <taxon>Entelegynae</taxon>
        <taxon>Araneoidea</taxon>
        <taxon>Nephilidae</taxon>
        <taxon>Nephila</taxon>
    </lineage>
</organism>
<sequence length="109" mass="12083">MTDFPAAGPSKGTESVRAPSSIPSSPPSPKVRCSKRVQSRLPTTDSNNTKRDREDIDTAFKLLDLMETSAPYHSAEASPIFSSIPIVRDMSRPLTDEEVDDLLWTFYSH</sequence>
<evidence type="ECO:0000256" key="1">
    <source>
        <dbReference type="SAM" id="MobiDB-lite"/>
    </source>
</evidence>
<dbReference type="AlphaFoldDB" id="A0A8X6TLH8"/>